<sequence length="36" mass="3918">MLLSGLLVLKDGDLSCLLNGMIPRMMQPVVRSGLVF</sequence>
<accession>A0A0E9Q462</accession>
<name>A0A0E9Q462_ANGAN</name>
<proteinExistence type="predicted"/>
<dbReference type="AlphaFoldDB" id="A0A0E9Q462"/>
<dbReference type="EMBL" id="GBXM01097043">
    <property type="protein sequence ID" value="JAH11534.1"/>
    <property type="molecule type" value="Transcribed_RNA"/>
</dbReference>
<reference evidence="1" key="1">
    <citation type="submission" date="2014-11" db="EMBL/GenBank/DDBJ databases">
        <authorList>
            <person name="Amaro Gonzalez C."/>
        </authorList>
    </citation>
    <scope>NUCLEOTIDE SEQUENCE</scope>
</reference>
<evidence type="ECO:0000313" key="1">
    <source>
        <dbReference type="EMBL" id="JAH11534.1"/>
    </source>
</evidence>
<reference evidence="1" key="2">
    <citation type="journal article" date="2015" name="Fish Shellfish Immunol.">
        <title>Early steps in the European eel (Anguilla anguilla)-Vibrio vulnificus interaction in the gills: Role of the RtxA13 toxin.</title>
        <authorList>
            <person name="Callol A."/>
            <person name="Pajuelo D."/>
            <person name="Ebbesson L."/>
            <person name="Teles M."/>
            <person name="MacKenzie S."/>
            <person name="Amaro C."/>
        </authorList>
    </citation>
    <scope>NUCLEOTIDE SEQUENCE</scope>
</reference>
<protein>
    <submittedName>
        <fullName evidence="1">Uncharacterized protein</fullName>
    </submittedName>
</protein>
<organism evidence="1">
    <name type="scientific">Anguilla anguilla</name>
    <name type="common">European freshwater eel</name>
    <name type="synonym">Muraena anguilla</name>
    <dbReference type="NCBI Taxonomy" id="7936"/>
    <lineage>
        <taxon>Eukaryota</taxon>
        <taxon>Metazoa</taxon>
        <taxon>Chordata</taxon>
        <taxon>Craniata</taxon>
        <taxon>Vertebrata</taxon>
        <taxon>Euteleostomi</taxon>
        <taxon>Actinopterygii</taxon>
        <taxon>Neopterygii</taxon>
        <taxon>Teleostei</taxon>
        <taxon>Anguilliformes</taxon>
        <taxon>Anguillidae</taxon>
        <taxon>Anguilla</taxon>
    </lineage>
</organism>